<dbReference type="Gene3D" id="3.90.400.10">
    <property type="entry name" value="Oligo-1,6-glucosidase, Domain 2"/>
    <property type="match status" value="1"/>
</dbReference>
<name>A0A8K0NLJ8_9TREE</name>
<dbReference type="PANTHER" id="PTHR10357:SF179">
    <property type="entry name" value="NEUTRAL AND BASIC AMINO ACID TRANSPORT PROTEIN RBAT"/>
    <property type="match status" value="1"/>
</dbReference>
<evidence type="ECO:0000313" key="4">
    <source>
        <dbReference type="EMBL" id="KAG7529889.1"/>
    </source>
</evidence>
<dbReference type="EMBL" id="JABELV010000132">
    <property type="protein sequence ID" value="KAG7529889.1"/>
    <property type="molecule type" value="Genomic_DNA"/>
</dbReference>
<dbReference type="CDD" id="cd11333">
    <property type="entry name" value="AmyAc_SI_OligoGlu_DGase"/>
    <property type="match status" value="1"/>
</dbReference>
<dbReference type="AlphaFoldDB" id="A0A8K0NLJ8"/>
<accession>A0A8K0NLJ8</accession>
<comment type="caution">
    <text evidence="4">The sequence shown here is derived from an EMBL/GenBank/DDBJ whole genome shotgun (WGS) entry which is preliminary data.</text>
</comment>
<dbReference type="GO" id="GO:0033934">
    <property type="term" value="F:glucan 1,4-alpha-maltotriohydrolase activity"/>
    <property type="evidence" value="ECO:0007669"/>
    <property type="project" value="TreeGrafter"/>
</dbReference>
<evidence type="ECO:0000259" key="3">
    <source>
        <dbReference type="SMART" id="SM00642"/>
    </source>
</evidence>
<organism evidence="4 5">
    <name type="scientific">Filobasidium floriforme</name>
    <dbReference type="NCBI Taxonomy" id="5210"/>
    <lineage>
        <taxon>Eukaryota</taxon>
        <taxon>Fungi</taxon>
        <taxon>Dikarya</taxon>
        <taxon>Basidiomycota</taxon>
        <taxon>Agaricomycotina</taxon>
        <taxon>Tremellomycetes</taxon>
        <taxon>Filobasidiales</taxon>
        <taxon>Filobasidiaceae</taxon>
        <taxon>Filobasidium</taxon>
    </lineage>
</organism>
<protein>
    <recommendedName>
        <fullName evidence="3">Glycosyl hydrolase family 13 catalytic domain-containing protein</fullName>
    </recommendedName>
</protein>
<proteinExistence type="inferred from homology"/>
<evidence type="ECO:0000313" key="5">
    <source>
        <dbReference type="Proteomes" id="UP000812966"/>
    </source>
</evidence>
<dbReference type="InterPro" id="IPR006047">
    <property type="entry name" value="GH13_cat_dom"/>
</dbReference>
<dbReference type="InterPro" id="IPR013780">
    <property type="entry name" value="Glyco_hydro_b"/>
</dbReference>
<dbReference type="FunFam" id="3.20.20.80:FF:000087">
    <property type="entry name" value="Oligo-1,6-glucosidase IMA1"/>
    <property type="match status" value="1"/>
</dbReference>
<reference evidence="4" key="1">
    <citation type="submission" date="2020-04" db="EMBL/GenBank/DDBJ databases">
        <title>Analysis of mating type loci in Filobasidium floriforme.</title>
        <authorList>
            <person name="Nowrousian M."/>
        </authorList>
    </citation>
    <scope>NUCLEOTIDE SEQUENCE</scope>
    <source>
        <strain evidence="4">CBS 6242</strain>
    </source>
</reference>
<evidence type="ECO:0000256" key="2">
    <source>
        <dbReference type="ARBA" id="ARBA00026248"/>
    </source>
</evidence>
<feature type="domain" description="Glycosyl hydrolase family 13 catalytic" evidence="3">
    <location>
        <begin position="22"/>
        <end position="456"/>
    </location>
</feature>
<dbReference type="InterPro" id="IPR045857">
    <property type="entry name" value="O16G_dom_2"/>
</dbReference>
<dbReference type="GO" id="GO:0005987">
    <property type="term" value="P:sucrose catabolic process"/>
    <property type="evidence" value="ECO:0007669"/>
    <property type="project" value="TreeGrafter"/>
</dbReference>
<dbReference type="SMART" id="SM00642">
    <property type="entry name" value="Aamy"/>
    <property type="match status" value="1"/>
</dbReference>
<dbReference type="SUPFAM" id="SSF51011">
    <property type="entry name" value="Glycosyl hydrolase domain"/>
    <property type="match status" value="1"/>
</dbReference>
<keyword evidence="2" id="KW-0462">Maltose metabolism</keyword>
<dbReference type="Gene3D" id="2.60.40.1180">
    <property type="entry name" value="Golgi alpha-mannosidase II"/>
    <property type="match status" value="1"/>
</dbReference>
<dbReference type="SUPFAM" id="SSF51445">
    <property type="entry name" value="(Trans)glycosidases"/>
    <property type="match status" value="1"/>
</dbReference>
<gene>
    <name evidence="4" type="ORF">FFLO_05337</name>
</gene>
<dbReference type="FunFam" id="3.90.400.10:FF:000004">
    <property type="entry name" value="Oligo-1,6-glucosidase"/>
    <property type="match status" value="1"/>
</dbReference>
<dbReference type="GO" id="GO:0004574">
    <property type="term" value="F:oligo-1,6-glucosidase activity"/>
    <property type="evidence" value="ECO:0007669"/>
    <property type="project" value="TreeGrafter"/>
</dbReference>
<dbReference type="GO" id="GO:0004575">
    <property type="term" value="F:sucrose alpha-glucosidase activity"/>
    <property type="evidence" value="ECO:0007669"/>
    <property type="project" value="TreeGrafter"/>
</dbReference>
<dbReference type="GO" id="GO:0004556">
    <property type="term" value="F:alpha-amylase activity"/>
    <property type="evidence" value="ECO:0007669"/>
    <property type="project" value="TreeGrafter"/>
</dbReference>
<keyword evidence="5" id="KW-1185">Reference proteome</keyword>
<dbReference type="PANTHER" id="PTHR10357">
    <property type="entry name" value="ALPHA-AMYLASE FAMILY MEMBER"/>
    <property type="match status" value="1"/>
</dbReference>
<dbReference type="Pfam" id="PF00128">
    <property type="entry name" value="Alpha-amylase"/>
    <property type="match status" value="1"/>
</dbReference>
<sequence length="598" mass="68750">MSIDEPVPKHERKWWKEAVFYQIYPASFRETPPKGESPDSYAYQGIGNFEGIISSLDYLQHDLGVDAIWVSPHYESPERDMGYDISNYQNVNSKYGTLEDCDRLIKETHARGMKIVFDLVINHCSTDHAWFQEARSSISNPKRDYFIWRPPKAFDERGRPIPPNNWAAAFGGSVWEWDEGTQEYYLHLFDKTQADFNWENNECRQAIYDEAIRFWLDRGIDGFRIDTVVLYSKHLDFPDAPVTNPSVEWQRPDDLVGFGPRLLEFVSEMVSESMSGYGDIVTIGEAAVPGGGERLRSLVSARENRLSMLFLFDIALLDAGRDHAHFARPWSLPEWKQHVVEYQRVMDGGDCWNTNYLENHDRGRSVTRYASDAPEHRVASGKLLALYLLTQSGTPFIYQGEELGIINAPLSYPIEDYMDTESINWWAWINETYKDDPATVQRAREGLQLNARDHARMPMQWTGGANGGFTGANASPWQKMNPCYTSINVEAQLGDPASVLSFYKQLVVIRKRHPDLFAYGKFTMLDEHDDETMIWIKDTEEETGEQALVVLNFTPRRLEFKMPRAKTKGNPKLTMSTHEGSDEDVLEPFEGRLYFCNA</sequence>
<dbReference type="GO" id="GO:0000025">
    <property type="term" value="P:maltose catabolic process"/>
    <property type="evidence" value="ECO:0007669"/>
    <property type="project" value="TreeGrafter"/>
</dbReference>
<evidence type="ECO:0000256" key="1">
    <source>
        <dbReference type="ARBA" id="ARBA00008061"/>
    </source>
</evidence>
<dbReference type="Gene3D" id="3.20.20.80">
    <property type="entry name" value="Glycosidases"/>
    <property type="match status" value="1"/>
</dbReference>
<dbReference type="InterPro" id="IPR017853">
    <property type="entry name" value="GH"/>
</dbReference>
<dbReference type="Proteomes" id="UP000812966">
    <property type="component" value="Unassembled WGS sequence"/>
</dbReference>
<comment type="similarity">
    <text evidence="1">Belongs to the glycosyl hydrolase 13 family.</text>
</comment>